<dbReference type="PANTHER" id="PTHR30290">
    <property type="entry name" value="PERIPLASMIC BINDING COMPONENT OF ABC TRANSPORTER"/>
    <property type="match status" value="1"/>
</dbReference>
<dbReference type="eggNOG" id="COG0747">
    <property type="taxonomic scope" value="Bacteria"/>
</dbReference>
<dbReference type="GO" id="GO:1904680">
    <property type="term" value="F:peptide transmembrane transporter activity"/>
    <property type="evidence" value="ECO:0007669"/>
    <property type="project" value="TreeGrafter"/>
</dbReference>
<name>A0A1U7P1H1_9DEIO</name>
<evidence type="ECO:0000256" key="4">
    <source>
        <dbReference type="SAM" id="SignalP"/>
    </source>
</evidence>
<dbReference type="Gene3D" id="3.10.105.10">
    <property type="entry name" value="Dipeptide-binding Protein, Domain 3"/>
    <property type="match status" value="1"/>
</dbReference>
<dbReference type="STRING" id="249408.BOO71_0004099"/>
<accession>A0A1U7P1H1</accession>
<dbReference type="CDD" id="cd08513">
    <property type="entry name" value="PBP2_thermophilic_Hb8_like"/>
    <property type="match status" value="1"/>
</dbReference>
<dbReference type="Proteomes" id="UP000186607">
    <property type="component" value="Unassembled WGS sequence"/>
</dbReference>
<comment type="caution">
    <text evidence="6">The sequence shown here is derived from an EMBL/GenBank/DDBJ whole genome shotgun (WGS) entry which is preliminary data.</text>
</comment>
<keyword evidence="3 4" id="KW-0732">Signal</keyword>
<sequence>MVLEAFMKEVSLKKILTLSALLLVPAVLAPALAGPSNNSLVVGTSQEPPNIYDPWVTNNLAISTEINNWMGAGLTGLDNAGKLYADMATTVPTAANGGYKLIKDASGKVTGNSLTYTIRPDAKWSDGSQITTADFEFWLMVQNDERVPVPDRYPYENAKITRGANNKTFTITFNPPYLFADQAGAPGVAPSASMKAGWDAFNAATKGQKPSDAVNEQWIKFLNQFTTSNNLPKVVAGPFKPTAWRPGNSLTMTRNTNYWRKPSGGESKYVQTVTYRFIPNTNTLKVNVLSGQVDALATVGLSFDQAIDLQRGQRKFSTYFVPGSVWEHIDINTRGQKAKDLQLDTPGIRQALLYAIDRPSLVKALFQGKQPVSNVFINPLATVYKKDVEEYKFDPAKAKALFAAAGWTPGSDGILQKGGKKFSLNFGTTAGNSVRERVQQILQAQWKAVGVQVNIQNYPSSVFFGADFLSKGESGKWDLAMYAWTSNPIFEEGDLFKGSGVPTEANGYSGQNNSGWINADYDKLQAQGRTEFTPAARNKIFDQMQTIWAKNVPSLPLYYRVNPYIQANGLANYDFSAYTLYPTWDAYRVGWTSKGAVSAHKQKE</sequence>
<proteinExistence type="inferred from homology"/>
<dbReference type="InterPro" id="IPR000914">
    <property type="entry name" value="SBP_5_dom"/>
</dbReference>
<dbReference type="InterPro" id="IPR039424">
    <property type="entry name" value="SBP_5"/>
</dbReference>
<dbReference type="AlphaFoldDB" id="A0A1U7P1H1"/>
<dbReference type="Pfam" id="PF00496">
    <property type="entry name" value="SBP_bac_5"/>
    <property type="match status" value="1"/>
</dbReference>
<dbReference type="SUPFAM" id="SSF53850">
    <property type="entry name" value="Periplasmic binding protein-like II"/>
    <property type="match status" value="1"/>
</dbReference>
<evidence type="ECO:0000313" key="7">
    <source>
        <dbReference type="Proteomes" id="UP000186607"/>
    </source>
</evidence>
<dbReference type="EMBL" id="MSTI01000046">
    <property type="protein sequence ID" value="OLV19025.1"/>
    <property type="molecule type" value="Genomic_DNA"/>
</dbReference>
<dbReference type="Gene3D" id="3.40.190.10">
    <property type="entry name" value="Periplasmic binding protein-like II"/>
    <property type="match status" value="1"/>
</dbReference>
<protein>
    <submittedName>
        <fullName evidence="6">Oligopeptide ABC transporter, periplasmic oligopeptide-binding protein OppA</fullName>
    </submittedName>
</protein>
<comment type="similarity">
    <text evidence="1">Belongs to the bacterial solute-binding protein 5 family.</text>
</comment>
<feature type="chain" id="PRO_5012052683" evidence="4">
    <location>
        <begin position="34"/>
        <end position="604"/>
    </location>
</feature>
<dbReference type="Gene3D" id="3.90.76.10">
    <property type="entry name" value="Dipeptide-binding Protein, Domain 1"/>
    <property type="match status" value="1"/>
</dbReference>
<evidence type="ECO:0000259" key="5">
    <source>
        <dbReference type="Pfam" id="PF00496"/>
    </source>
</evidence>
<evidence type="ECO:0000256" key="3">
    <source>
        <dbReference type="ARBA" id="ARBA00022729"/>
    </source>
</evidence>
<dbReference type="GO" id="GO:0015833">
    <property type="term" value="P:peptide transport"/>
    <property type="evidence" value="ECO:0007669"/>
    <property type="project" value="TreeGrafter"/>
</dbReference>
<evidence type="ECO:0000256" key="2">
    <source>
        <dbReference type="ARBA" id="ARBA00022448"/>
    </source>
</evidence>
<organism evidence="6 7">
    <name type="scientific">Deinococcus marmoris</name>
    <dbReference type="NCBI Taxonomy" id="249408"/>
    <lineage>
        <taxon>Bacteria</taxon>
        <taxon>Thermotogati</taxon>
        <taxon>Deinococcota</taxon>
        <taxon>Deinococci</taxon>
        <taxon>Deinococcales</taxon>
        <taxon>Deinococcaceae</taxon>
        <taxon>Deinococcus</taxon>
    </lineage>
</organism>
<evidence type="ECO:0000256" key="1">
    <source>
        <dbReference type="ARBA" id="ARBA00005695"/>
    </source>
</evidence>
<evidence type="ECO:0000313" key="6">
    <source>
        <dbReference type="EMBL" id="OLV19025.1"/>
    </source>
</evidence>
<reference evidence="6 7" key="1">
    <citation type="submission" date="2017-01" db="EMBL/GenBank/DDBJ databases">
        <title>Genome Analysis of Deinococcus marmoris KOPRI26562.</title>
        <authorList>
            <person name="Kim J.H."/>
            <person name="Oh H.-M."/>
        </authorList>
    </citation>
    <scope>NUCLEOTIDE SEQUENCE [LARGE SCALE GENOMIC DNA]</scope>
    <source>
        <strain evidence="6 7">KOPRI26562</strain>
    </source>
</reference>
<keyword evidence="2" id="KW-0813">Transport</keyword>
<keyword evidence="7" id="KW-1185">Reference proteome</keyword>
<dbReference type="PANTHER" id="PTHR30290:SF9">
    <property type="entry name" value="OLIGOPEPTIDE-BINDING PROTEIN APPA"/>
    <property type="match status" value="1"/>
</dbReference>
<gene>
    <name evidence="6" type="ORF">BOO71_0004099</name>
</gene>
<feature type="domain" description="Solute-binding protein family 5" evidence="5">
    <location>
        <begin position="111"/>
        <end position="488"/>
    </location>
</feature>
<feature type="signal peptide" evidence="4">
    <location>
        <begin position="1"/>
        <end position="33"/>
    </location>
</feature>